<dbReference type="PANTHER" id="PTHR32024:SF2">
    <property type="entry name" value="TRK SYSTEM POTASSIUM UPTAKE PROTEIN TRKG-RELATED"/>
    <property type="match status" value="1"/>
</dbReference>
<keyword evidence="8 12" id="KW-0630">Potassium</keyword>
<evidence type="ECO:0000256" key="5">
    <source>
        <dbReference type="ARBA" id="ARBA00022519"/>
    </source>
</evidence>
<feature type="transmembrane region" description="Helical" evidence="13">
    <location>
        <begin position="12"/>
        <end position="31"/>
    </location>
</feature>
<feature type="binding site" evidence="12">
    <location>
        <position position="110"/>
    </location>
    <ligand>
        <name>K(+)</name>
        <dbReference type="ChEBI" id="CHEBI:29103"/>
    </ligand>
</feature>
<evidence type="ECO:0000256" key="8">
    <source>
        <dbReference type="ARBA" id="ARBA00022958"/>
    </source>
</evidence>
<feature type="binding site" evidence="12">
    <location>
        <position position="313"/>
    </location>
    <ligand>
        <name>K(+)</name>
        <dbReference type="ChEBI" id="CHEBI:29103"/>
    </ligand>
</feature>
<keyword evidence="4" id="KW-1003">Cell membrane</keyword>
<keyword evidence="15" id="KW-1185">Reference proteome</keyword>
<feature type="binding site" evidence="12">
    <location>
        <position position="109"/>
    </location>
    <ligand>
        <name>K(+)</name>
        <dbReference type="ChEBI" id="CHEBI:29103"/>
    </ligand>
</feature>
<feature type="binding site" evidence="12">
    <location>
        <position position="218"/>
    </location>
    <ligand>
        <name>K(+)</name>
        <dbReference type="ChEBI" id="CHEBI:29103"/>
    </ligand>
</feature>
<dbReference type="InterPro" id="IPR004772">
    <property type="entry name" value="TrkH"/>
</dbReference>
<comment type="caution">
    <text evidence="14">The sequence shown here is derived from an EMBL/GenBank/DDBJ whole genome shotgun (WGS) entry which is preliminary data.</text>
</comment>
<evidence type="ECO:0000313" key="15">
    <source>
        <dbReference type="Proteomes" id="UP001198242"/>
    </source>
</evidence>
<accession>A0AAE3J975</accession>
<keyword evidence="7 13" id="KW-0812">Transmembrane</keyword>
<dbReference type="Pfam" id="PF02386">
    <property type="entry name" value="TrkH"/>
    <property type="match status" value="1"/>
</dbReference>
<evidence type="ECO:0000256" key="6">
    <source>
        <dbReference type="ARBA" id="ARBA00022538"/>
    </source>
</evidence>
<evidence type="ECO:0000256" key="12">
    <source>
        <dbReference type="PIRSR" id="PIRSR006247-1"/>
    </source>
</evidence>
<dbReference type="InterPro" id="IPR003445">
    <property type="entry name" value="Cat_transpt"/>
</dbReference>
<evidence type="ECO:0000256" key="10">
    <source>
        <dbReference type="ARBA" id="ARBA00023065"/>
    </source>
</evidence>
<keyword evidence="3" id="KW-0813">Transport</keyword>
<evidence type="ECO:0000256" key="3">
    <source>
        <dbReference type="ARBA" id="ARBA00022448"/>
    </source>
</evidence>
<gene>
    <name evidence="14" type="ORF">LKE05_04740</name>
</gene>
<evidence type="ECO:0000256" key="9">
    <source>
        <dbReference type="ARBA" id="ARBA00022989"/>
    </source>
</evidence>
<keyword evidence="12" id="KW-0479">Metal-binding</keyword>
<keyword evidence="9 13" id="KW-1133">Transmembrane helix</keyword>
<organism evidence="14 15">
    <name type="scientific">Hominilimicola fabiformis</name>
    <dbReference type="NCBI Taxonomy" id="2885356"/>
    <lineage>
        <taxon>Bacteria</taxon>
        <taxon>Bacillati</taxon>
        <taxon>Bacillota</taxon>
        <taxon>Clostridia</taxon>
        <taxon>Eubacteriales</taxon>
        <taxon>Oscillospiraceae</taxon>
        <taxon>Hominilimicola</taxon>
    </lineage>
</organism>
<dbReference type="AlphaFoldDB" id="A0AAE3J975"/>
<comment type="similarity">
    <text evidence="2">Belongs to the TrkH potassium transport family.</text>
</comment>
<feature type="transmembrane region" description="Helical" evidence="13">
    <location>
        <begin position="234"/>
        <end position="258"/>
    </location>
</feature>
<dbReference type="GO" id="GO:0015379">
    <property type="term" value="F:potassium:chloride symporter activity"/>
    <property type="evidence" value="ECO:0007669"/>
    <property type="project" value="InterPro"/>
</dbReference>
<evidence type="ECO:0000256" key="7">
    <source>
        <dbReference type="ARBA" id="ARBA00022692"/>
    </source>
</evidence>
<dbReference type="EMBL" id="JAJEQM010000005">
    <property type="protein sequence ID" value="MCC2210096.1"/>
    <property type="molecule type" value="Genomic_DNA"/>
</dbReference>
<feature type="transmembrane region" description="Helical" evidence="13">
    <location>
        <begin position="131"/>
        <end position="150"/>
    </location>
</feature>
<evidence type="ECO:0000256" key="13">
    <source>
        <dbReference type="SAM" id="Phobius"/>
    </source>
</evidence>
<keyword evidence="5" id="KW-0997">Cell inner membrane</keyword>
<evidence type="ECO:0000256" key="1">
    <source>
        <dbReference type="ARBA" id="ARBA00004429"/>
    </source>
</evidence>
<name>A0AAE3J975_9FIRM</name>
<keyword evidence="6" id="KW-0633">Potassium transport</keyword>
<feature type="transmembrane region" description="Helical" evidence="13">
    <location>
        <begin position="270"/>
        <end position="292"/>
    </location>
</feature>
<reference evidence="14 15" key="1">
    <citation type="submission" date="2021-10" db="EMBL/GenBank/DDBJ databases">
        <title>Anaerobic single-cell dispensing facilitates the cultivation of human gut bacteria.</title>
        <authorList>
            <person name="Afrizal A."/>
        </authorList>
    </citation>
    <scope>NUCLEOTIDE SEQUENCE [LARGE SCALE GENOMIC DNA]</scope>
    <source>
        <strain evidence="14 15">CLA-AA-H232</strain>
    </source>
</reference>
<feature type="binding site" evidence="12">
    <location>
        <position position="429"/>
    </location>
    <ligand>
        <name>K(+)</name>
        <dbReference type="ChEBI" id="CHEBI:29103"/>
    </ligand>
</feature>
<feature type="transmembrane region" description="Helical" evidence="13">
    <location>
        <begin position="69"/>
        <end position="89"/>
    </location>
</feature>
<dbReference type="Proteomes" id="UP001198242">
    <property type="component" value="Unassembled WGS sequence"/>
</dbReference>
<feature type="transmembrane region" description="Helical" evidence="13">
    <location>
        <begin position="391"/>
        <end position="411"/>
    </location>
</feature>
<keyword evidence="11 13" id="KW-0472">Membrane</keyword>
<evidence type="ECO:0000256" key="2">
    <source>
        <dbReference type="ARBA" id="ARBA00009137"/>
    </source>
</evidence>
<feature type="transmembrane region" description="Helical" evidence="13">
    <location>
        <begin position="181"/>
        <end position="202"/>
    </location>
</feature>
<sequence>MNYRMIAYSVGRILVAVAATMLAPLGLSLLYGESIALAYVIPIVISVLIGLCVSAKAPKNKSLYGRDGMFIVAIGWIVISIIGCLPFYISGQIPSFVDSFFETVSGFTTTGSSILTNVEALDKSLLFWRSFTHWLGGMGVLAFAMAIFSSKDTRTTHMMRAEMPGPVVGKLASRWQFSLRILYGIYIALTVIEFVLLLFGGMPVFDSLLHTFGTAGTGGFGIKNSSVAYYNSAYIDYVIGIFMMLFGLNFNVYFLIIARKFSQIKSNDEVKWYIGMMIGAAVIIALNIMPMYHGFGRAFRYSFFQVSSIMTTTGYSTADFVRWPMLSQIILVLLMVVGACAGSTSGGMKVTRFIILMKTATHSIKKAVSPRSVFSVKVDGKTVEKNIVNGVLGYFVVYMLFAAVSILLISFDNKDFTTTVTAVIATMNNIGPGLGLVGPTGSFADFSALSKIVMSIGMLVGRLEFYPILILFSPYAWKRT</sequence>
<protein>
    <submittedName>
        <fullName evidence="14">TrkH family potassium uptake protein</fullName>
    </submittedName>
</protein>
<evidence type="ECO:0000256" key="11">
    <source>
        <dbReference type="ARBA" id="ARBA00023136"/>
    </source>
</evidence>
<proteinExistence type="inferred from homology"/>
<dbReference type="RefSeq" id="WP_308456113.1">
    <property type="nucleotide sequence ID" value="NZ_JAJEQM010000005.1"/>
</dbReference>
<dbReference type="PANTHER" id="PTHR32024">
    <property type="entry name" value="TRK SYSTEM POTASSIUM UPTAKE PROTEIN TRKG-RELATED"/>
    <property type="match status" value="1"/>
</dbReference>
<dbReference type="GO" id="GO:0005886">
    <property type="term" value="C:plasma membrane"/>
    <property type="evidence" value="ECO:0007669"/>
    <property type="project" value="UniProtKB-SubCell"/>
</dbReference>
<dbReference type="GO" id="GO:0046872">
    <property type="term" value="F:metal ion binding"/>
    <property type="evidence" value="ECO:0007669"/>
    <property type="project" value="UniProtKB-KW"/>
</dbReference>
<feature type="binding site" evidence="12">
    <location>
        <position position="312"/>
    </location>
    <ligand>
        <name>K(+)</name>
        <dbReference type="ChEBI" id="CHEBI:29103"/>
    </ligand>
</feature>
<dbReference type="PIRSF" id="PIRSF006247">
    <property type="entry name" value="TrkH"/>
    <property type="match status" value="1"/>
</dbReference>
<feature type="transmembrane region" description="Helical" evidence="13">
    <location>
        <begin position="325"/>
        <end position="348"/>
    </location>
</feature>
<evidence type="ECO:0000313" key="14">
    <source>
        <dbReference type="EMBL" id="MCC2210096.1"/>
    </source>
</evidence>
<keyword evidence="10" id="KW-0406">Ion transport</keyword>
<evidence type="ECO:0000256" key="4">
    <source>
        <dbReference type="ARBA" id="ARBA00022475"/>
    </source>
</evidence>
<feature type="transmembrane region" description="Helical" evidence="13">
    <location>
        <begin position="452"/>
        <end position="477"/>
    </location>
</feature>
<comment type="subcellular location">
    <subcellularLocation>
        <location evidence="1">Cell inner membrane</location>
        <topology evidence="1">Multi-pass membrane protein</topology>
    </subcellularLocation>
</comment>
<feature type="transmembrane region" description="Helical" evidence="13">
    <location>
        <begin position="37"/>
        <end position="57"/>
    </location>
</feature>